<dbReference type="InterPro" id="IPR010775">
    <property type="entry name" value="DUF1365"/>
</dbReference>
<dbReference type="SUPFAM" id="SSF51206">
    <property type="entry name" value="cAMP-binding domain-like"/>
    <property type="match status" value="1"/>
</dbReference>
<proteinExistence type="predicted"/>
<accession>A0ABZ0VZ08</accession>
<dbReference type="RefSeq" id="WP_322419502.1">
    <property type="nucleotide sequence ID" value="NZ_CP139859.1"/>
</dbReference>
<keyword evidence="2" id="KW-1185">Reference proteome</keyword>
<protein>
    <submittedName>
        <fullName evidence="1">DUF1365 family protein</fullName>
    </submittedName>
</protein>
<evidence type="ECO:0000313" key="2">
    <source>
        <dbReference type="Proteomes" id="UP001322481"/>
    </source>
</evidence>
<dbReference type="Pfam" id="PF07103">
    <property type="entry name" value="DUF1365"/>
    <property type="match status" value="1"/>
</dbReference>
<geneLocation type="plasmid" evidence="1 2">
    <name>pMhuNZP2235a</name>
</geneLocation>
<dbReference type="EMBL" id="CP139859">
    <property type="protein sequence ID" value="WQC02740.1"/>
    <property type="molecule type" value="Genomic_DNA"/>
</dbReference>
<sequence>MAQLQQSSVRNRLLASLSCDDFALVQPHLEAVTLGVREHLFRAEQKITHVTFPEYGIASIVADTEEGRFEVGMVGSEGLVGTAVVLGVDRTPHTSYLIRVGDGHDETVRQHCDKRFYVSPFMAMGLNYRFRIGLPGENVAVHITASDDQGPLMVASFSGKRRALSDASLLRAFISYPLLTLKVTAGIHWEALRLWAKGIRLQERPAPPHHSITHVAMDGRLRAKAEPDTI</sequence>
<dbReference type="PANTHER" id="PTHR33973">
    <property type="entry name" value="OS07G0153300 PROTEIN"/>
    <property type="match status" value="1"/>
</dbReference>
<reference evidence="1 2" key="1">
    <citation type="submission" date="2023-11" db="EMBL/GenBank/DDBJ databases">
        <authorList>
            <person name="Panchal A.K."/>
            <person name="Meaney J.S."/>
            <person name="Karas B.J."/>
            <person name="diCenzo G.C."/>
        </authorList>
    </citation>
    <scope>NUCLEOTIDE SEQUENCE [LARGE SCALE GENOMIC DNA]</scope>
    <source>
        <strain evidence="1 2">NZP2235</strain>
        <plasmid evidence="1 2">pMhuNZP2235a</plasmid>
    </source>
</reference>
<dbReference type="PANTHER" id="PTHR33973:SF4">
    <property type="entry name" value="OS07G0153300 PROTEIN"/>
    <property type="match status" value="1"/>
</dbReference>
<keyword evidence="1" id="KW-0614">Plasmid</keyword>
<organism evidence="1 2">
    <name type="scientific">Mesorhizobium huakuii</name>
    <dbReference type="NCBI Taxonomy" id="28104"/>
    <lineage>
        <taxon>Bacteria</taxon>
        <taxon>Pseudomonadati</taxon>
        <taxon>Pseudomonadota</taxon>
        <taxon>Alphaproteobacteria</taxon>
        <taxon>Hyphomicrobiales</taxon>
        <taxon>Phyllobacteriaceae</taxon>
        <taxon>Mesorhizobium</taxon>
    </lineage>
</organism>
<dbReference type="Proteomes" id="UP001322481">
    <property type="component" value="Plasmid pMhuNZP2235a"/>
</dbReference>
<name>A0ABZ0VZ08_9HYPH</name>
<evidence type="ECO:0000313" key="1">
    <source>
        <dbReference type="EMBL" id="WQC02740.1"/>
    </source>
</evidence>
<dbReference type="InterPro" id="IPR018490">
    <property type="entry name" value="cNMP-bd_dom_sf"/>
</dbReference>
<gene>
    <name evidence="1" type="ORF">U0R22_006995</name>
</gene>